<dbReference type="AlphaFoldDB" id="A0A5N6EPK0"/>
<accession>A0A5N6EPK0</accession>
<dbReference type="InterPro" id="IPR052761">
    <property type="entry name" value="Fungal_Detox/Toxin_TFs"/>
</dbReference>
<dbReference type="PANTHER" id="PTHR47425:SF2">
    <property type="entry name" value="FARB-RELATED"/>
    <property type="match status" value="1"/>
</dbReference>
<name>A0A5N6EPK0_9EURO</name>
<organism evidence="1 2">
    <name type="scientific">Aspergillus novoparasiticus</name>
    <dbReference type="NCBI Taxonomy" id="986946"/>
    <lineage>
        <taxon>Eukaryota</taxon>
        <taxon>Fungi</taxon>
        <taxon>Dikarya</taxon>
        <taxon>Ascomycota</taxon>
        <taxon>Pezizomycotina</taxon>
        <taxon>Eurotiomycetes</taxon>
        <taxon>Eurotiomycetidae</taxon>
        <taxon>Eurotiales</taxon>
        <taxon>Aspergillaceae</taxon>
        <taxon>Aspergillus</taxon>
        <taxon>Aspergillus subgen. Circumdati</taxon>
    </lineage>
</organism>
<evidence type="ECO:0000313" key="2">
    <source>
        <dbReference type="Proteomes" id="UP000326799"/>
    </source>
</evidence>
<proteinExistence type="predicted"/>
<evidence type="ECO:0008006" key="3">
    <source>
        <dbReference type="Google" id="ProtNLM"/>
    </source>
</evidence>
<dbReference type="PANTHER" id="PTHR47425">
    <property type="entry name" value="FARB-RELATED"/>
    <property type="match status" value="1"/>
</dbReference>
<evidence type="ECO:0000313" key="1">
    <source>
        <dbReference type="EMBL" id="KAB8219532.1"/>
    </source>
</evidence>
<gene>
    <name evidence="1" type="ORF">BDV33DRAFT_204447</name>
</gene>
<protein>
    <recommendedName>
        <fullName evidence="3">Transcription factor domain-containing protein</fullName>
    </recommendedName>
</protein>
<sequence>MNMVATVNWWHSNRTMDSVSFSFQPKKMRAHIPTAGGALIPKHAWIHANYAQYFPPRNGPIPYLTDLPSYIQKLPESLPDDAVKSLLINGACIIPETEIHDHLLHSYVNHAYWDMPLLDVNRLRMCVHTNTEDNQVSLLLFQAVMFAGACSTDSLQPSQLGFATMREVREVFYNRVKILYEIDYERDIICVIQSLLLMTL</sequence>
<keyword evidence="2" id="KW-1185">Reference proteome</keyword>
<dbReference type="Proteomes" id="UP000326799">
    <property type="component" value="Unassembled WGS sequence"/>
</dbReference>
<dbReference type="EMBL" id="ML733438">
    <property type="protein sequence ID" value="KAB8219532.1"/>
    <property type="molecule type" value="Genomic_DNA"/>
</dbReference>
<reference evidence="1 2" key="1">
    <citation type="submission" date="2019-04" db="EMBL/GenBank/DDBJ databases">
        <title>Fungal friends and foes A comparative genomics study of 23 Aspergillus species from section Flavi.</title>
        <authorList>
            <consortium name="DOE Joint Genome Institute"/>
            <person name="Kjaerbolling I."/>
            <person name="Vesth T.C."/>
            <person name="Frisvad J.C."/>
            <person name="Nybo J.L."/>
            <person name="Theobald S."/>
            <person name="Kildgaard S."/>
            <person name="Petersen T.I."/>
            <person name="Kuo A."/>
            <person name="Sato A."/>
            <person name="Lyhne E.K."/>
            <person name="Kogle M.E."/>
            <person name="Wiebenga A."/>
            <person name="Kun R.S."/>
            <person name="Lubbers R.J."/>
            <person name="Makela M.R."/>
            <person name="Barry K."/>
            <person name="Chovatia M."/>
            <person name="Clum A."/>
            <person name="Daum C."/>
            <person name="Haridas S."/>
            <person name="He G."/>
            <person name="LaButti K."/>
            <person name="Lipzen A."/>
            <person name="Mondo S."/>
            <person name="Pangilinan J."/>
            <person name="Riley R."/>
            <person name="Salamov A."/>
            <person name="Simmons B.A."/>
            <person name="Magnuson J.K."/>
            <person name="Henrissat B."/>
            <person name="Mortensen U.H."/>
            <person name="Larsen T.O."/>
            <person name="De vries R.P."/>
            <person name="Grigoriev I.V."/>
            <person name="Machida M."/>
            <person name="Baker S.E."/>
            <person name="Andersen M.R."/>
        </authorList>
    </citation>
    <scope>NUCLEOTIDE SEQUENCE [LARGE SCALE GENOMIC DNA]</scope>
    <source>
        <strain evidence="1 2">CBS 126849</strain>
    </source>
</reference>
<dbReference type="CDD" id="cd12148">
    <property type="entry name" value="fungal_TF_MHR"/>
    <property type="match status" value="1"/>
</dbReference>